<keyword evidence="4" id="KW-1185">Reference proteome</keyword>
<sequence length="179" mass="20384">MNWTLAQSMSALEQENRTLMDELEASGEIVPADYHPRVRALHQISARSLAQALDVYGWPDERLVGDEASRAAWRIAMQAVFDVTFMERCRQALREAVGRGAARAWQLAFLEDRIRLMTGRPQRYGTQLEIGADGWPVPWMIEDPDKVDLRRAVMGLEPLAARLGRAKVRREMGLAKRRV</sequence>
<dbReference type="RefSeq" id="WP_143166198.1">
    <property type="nucleotide sequence ID" value="NZ_BJXU01000105.1"/>
</dbReference>
<reference evidence="1 4" key="2">
    <citation type="submission" date="2019-07" db="EMBL/GenBank/DDBJ databases">
        <title>Whole genome shotgun sequence of Halomonas cupida NBRC 102219.</title>
        <authorList>
            <person name="Hosoyama A."/>
            <person name="Uohara A."/>
            <person name="Ohji S."/>
            <person name="Ichikawa N."/>
        </authorList>
    </citation>
    <scope>NUCLEOTIDE SEQUENCE [LARGE SCALE GENOMIC DNA]</scope>
    <source>
        <strain evidence="1 4">NBRC 102219</strain>
    </source>
</reference>
<dbReference type="InterPro" id="IPR046732">
    <property type="entry name" value="DUF6624"/>
</dbReference>
<dbReference type="Proteomes" id="UP000321726">
    <property type="component" value="Unassembled WGS sequence"/>
</dbReference>
<name>A0A1M7C090_9GAMM</name>
<evidence type="ECO:0000313" key="1">
    <source>
        <dbReference type="EMBL" id="GEN24694.1"/>
    </source>
</evidence>
<dbReference type="Proteomes" id="UP000184123">
    <property type="component" value="Unassembled WGS sequence"/>
</dbReference>
<dbReference type="OrthoDB" id="2989458at2"/>
<evidence type="ECO:0000313" key="4">
    <source>
        <dbReference type="Proteomes" id="UP000321726"/>
    </source>
</evidence>
<dbReference type="EMBL" id="BJXU01000105">
    <property type="protein sequence ID" value="GEN24694.1"/>
    <property type="molecule type" value="Genomic_DNA"/>
</dbReference>
<proteinExistence type="predicted"/>
<accession>A0A1M7C090</accession>
<dbReference type="STRING" id="44933.SAMN05660971_00912"/>
<dbReference type="Pfam" id="PF20329">
    <property type="entry name" value="DUF6624"/>
    <property type="match status" value="1"/>
</dbReference>
<dbReference type="AlphaFoldDB" id="A0A1M7C090"/>
<gene>
    <name evidence="1" type="ORF">HCU01_26430</name>
    <name evidence="2" type="ORF">SAMN05660971_00912</name>
</gene>
<organism evidence="2 3">
    <name type="scientific">Halomonas cupida</name>
    <dbReference type="NCBI Taxonomy" id="44933"/>
    <lineage>
        <taxon>Bacteria</taxon>
        <taxon>Pseudomonadati</taxon>
        <taxon>Pseudomonadota</taxon>
        <taxon>Gammaproteobacteria</taxon>
        <taxon>Oceanospirillales</taxon>
        <taxon>Halomonadaceae</taxon>
        <taxon>Halomonas</taxon>
    </lineage>
</organism>
<dbReference type="EMBL" id="FRCA01000002">
    <property type="protein sequence ID" value="SHL60556.1"/>
    <property type="molecule type" value="Genomic_DNA"/>
</dbReference>
<reference evidence="2 3" key="1">
    <citation type="submission" date="2016-11" db="EMBL/GenBank/DDBJ databases">
        <authorList>
            <person name="Jaros S."/>
            <person name="Januszkiewicz K."/>
            <person name="Wedrychowicz H."/>
        </authorList>
    </citation>
    <scope>NUCLEOTIDE SEQUENCE [LARGE SCALE GENOMIC DNA]</scope>
    <source>
        <strain evidence="2 3">DSM 4740</strain>
    </source>
</reference>
<protein>
    <submittedName>
        <fullName evidence="2">Uncharacterized protein</fullName>
    </submittedName>
</protein>
<evidence type="ECO:0000313" key="2">
    <source>
        <dbReference type="EMBL" id="SHL60556.1"/>
    </source>
</evidence>
<evidence type="ECO:0000313" key="3">
    <source>
        <dbReference type="Proteomes" id="UP000184123"/>
    </source>
</evidence>